<evidence type="ECO:0000256" key="1">
    <source>
        <dbReference type="SAM" id="MobiDB-lite"/>
    </source>
</evidence>
<proteinExistence type="predicted"/>
<dbReference type="AlphaFoldDB" id="A0A1C3ECS0"/>
<sequence length="778" mass="85476">MASLRISCPDCESTFKLASAEKIGKKVKCSKCGSIFVARLSPEEEGGFGSDFDEPISPPAKLPHKKSTSKVHGHSSTVKTRRQPVSQKPPVVALIAGVCVLVLVAGTLVAAMYFRGSSSREVMPVVAAPEPASTQGEATSTSSSIGAEKLPGNESVAQTAGNEKATTEKFLPGMGWFDRDTDLLIHVNSAEINKSPMVVSLGSKFGVSPDQPLGKSSLSQKDIKSITIGLKVISAAIEKAAPLPEDSMEVLLPRIAQAIGSSTEEWTKSTLGVLHLNRSVSYDDLRAIDGKGEIRKHADRDYLFYEADVDRLDSRAFYLSQPDVLLVGSVETIQRAIAGGESVKPHPMWATLDRDAHLLVAVIDPSKASSIPGQIESTSPMTQGKWPYDLSAAQFSVKVGEDLSIGFQLLSKSTDELPKLKTLIDNQIKYIQTFLRPNISNFTEDLDTISKHLIENLKTEEQPGSLRFVTSIPATDEERLVQLPSSLMLLMAMGGPKNFAPGMKLRETRESNFFTQGAPFQPAVEAQGLEPGITLNASAMRCIYRIDDGNTGKQYVPHGVVFRAKGERFNRLSGMGKIKIHSIKVDQGQVVIDSTDKVNGESLNICKILRHSGQVEPDENNLALLFTNQRFQASRIVSMEGEITCLIGGKRVVHEIPGLFDSKSLNDASPLIKKLGFRKKIKPDMNDYEDYPDYLFSADSMQYVKEMKVRYFEVEGKVRTPHEITTSNRFENGRWWHVFAGLKSLPIHGDEVLLVEVIDQPEEQVVSFKFENLPFPRK</sequence>
<dbReference type="EMBL" id="LYDR01000093">
    <property type="protein sequence ID" value="ODA31029.1"/>
    <property type="molecule type" value="Genomic_DNA"/>
</dbReference>
<dbReference type="OrthoDB" id="291932at2"/>
<keyword evidence="5" id="KW-1185">Reference proteome</keyword>
<dbReference type="NCBIfam" id="TIGR02098">
    <property type="entry name" value="MJ0042_CXXC"/>
    <property type="match status" value="1"/>
</dbReference>
<keyword evidence="2" id="KW-1133">Transmembrane helix</keyword>
<keyword evidence="2" id="KW-0812">Transmembrane</keyword>
<evidence type="ECO:0000259" key="3">
    <source>
        <dbReference type="Pfam" id="PF13719"/>
    </source>
</evidence>
<protein>
    <recommendedName>
        <fullName evidence="3">Zinc finger/thioredoxin putative domain-containing protein</fullName>
    </recommendedName>
</protein>
<dbReference type="STRING" id="1841610.A6X21_22815"/>
<dbReference type="Proteomes" id="UP000094828">
    <property type="component" value="Unassembled WGS sequence"/>
</dbReference>
<feature type="compositionally biased region" description="Polar residues" evidence="1">
    <location>
        <begin position="132"/>
        <end position="145"/>
    </location>
</feature>
<comment type="caution">
    <text evidence="4">The sequence shown here is derived from an EMBL/GenBank/DDBJ whole genome shotgun (WGS) entry which is preliminary data.</text>
</comment>
<evidence type="ECO:0000313" key="5">
    <source>
        <dbReference type="Proteomes" id="UP000094828"/>
    </source>
</evidence>
<keyword evidence="2" id="KW-0472">Membrane</keyword>
<feature type="region of interest" description="Disordered" evidence="1">
    <location>
        <begin position="47"/>
        <end position="86"/>
    </location>
</feature>
<organism evidence="4 5">
    <name type="scientific">Planctopirus hydrillae</name>
    <dbReference type="NCBI Taxonomy" id="1841610"/>
    <lineage>
        <taxon>Bacteria</taxon>
        <taxon>Pseudomonadati</taxon>
        <taxon>Planctomycetota</taxon>
        <taxon>Planctomycetia</taxon>
        <taxon>Planctomycetales</taxon>
        <taxon>Planctomycetaceae</taxon>
        <taxon>Planctopirus</taxon>
    </lineage>
</organism>
<name>A0A1C3ECS0_9PLAN</name>
<gene>
    <name evidence="4" type="ORF">A6X21_22815</name>
</gene>
<evidence type="ECO:0000313" key="4">
    <source>
        <dbReference type="EMBL" id="ODA31029.1"/>
    </source>
</evidence>
<accession>A0A1C3ECS0</accession>
<dbReference type="InterPro" id="IPR011723">
    <property type="entry name" value="Znf/thioredoxin_put"/>
</dbReference>
<evidence type="ECO:0000256" key="2">
    <source>
        <dbReference type="SAM" id="Phobius"/>
    </source>
</evidence>
<dbReference type="Pfam" id="PF13719">
    <property type="entry name" value="Zn_ribbon_5"/>
    <property type="match status" value="1"/>
</dbReference>
<feature type="transmembrane region" description="Helical" evidence="2">
    <location>
        <begin position="91"/>
        <end position="114"/>
    </location>
</feature>
<feature type="compositionally biased region" description="Basic residues" evidence="1">
    <location>
        <begin position="62"/>
        <end position="73"/>
    </location>
</feature>
<reference evidence="4 5" key="1">
    <citation type="submission" date="2016-05" db="EMBL/GenBank/DDBJ databases">
        <title>Genomic and physiological characterization of Planctopirus sp. isolated from fresh water lake.</title>
        <authorList>
            <person name="Subhash Y."/>
            <person name="Ramana C."/>
        </authorList>
    </citation>
    <scope>NUCLEOTIDE SEQUENCE [LARGE SCALE GENOMIC DNA]</scope>
    <source>
        <strain evidence="4 5">JC280</strain>
    </source>
</reference>
<feature type="region of interest" description="Disordered" evidence="1">
    <location>
        <begin position="128"/>
        <end position="164"/>
    </location>
</feature>
<feature type="compositionally biased region" description="Polar residues" evidence="1">
    <location>
        <begin position="74"/>
        <end position="86"/>
    </location>
</feature>
<feature type="domain" description="Zinc finger/thioredoxin putative" evidence="3">
    <location>
        <begin position="4"/>
        <end position="38"/>
    </location>
</feature>